<evidence type="ECO:0008006" key="3">
    <source>
        <dbReference type="Google" id="ProtNLM"/>
    </source>
</evidence>
<dbReference type="STRING" id="1503.CLPU_22c00040"/>
<evidence type="ECO:0000313" key="2">
    <source>
        <dbReference type="Proteomes" id="UP000037267"/>
    </source>
</evidence>
<gene>
    <name evidence="1" type="ORF">CLPU_22c00040</name>
</gene>
<dbReference type="RefSeq" id="WP_050378715.1">
    <property type="nucleotide sequence ID" value="NZ_LGSS01000022.1"/>
</dbReference>
<sequence>MNYLTEVKAIKEVEEGTYLKVFIPKEYVKDTIERFKQGNKAFAEIRLDDNRRITNEQRKKYFATLKDIADYTGNVLEDMHDYFKFIYCYRNRQEYISMSDCSVTEAREMINIILDFALENDIPLSDLGINRTDDINRYLYSCLINRRCMCCGKKADIHHVDKVGMGRNRNKINHVGLRAMSLCRVHHTESHNIGEKEFYDKYKVHPIKLDEIAVKKLGL</sequence>
<organism evidence="1 2">
    <name type="scientific">Gottschalkia purinilytica</name>
    <name type="common">Clostridium purinilyticum</name>
    <dbReference type="NCBI Taxonomy" id="1503"/>
    <lineage>
        <taxon>Bacteria</taxon>
        <taxon>Bacillati</taxon>
        <taxon>Bacillota</taxon>
        <taxon>Tissierellia</taxon>
        <taxon>Tissierellales</taxon>
        <taxon>Gottschalkiaceae</taxon>
        <taxon>Gottschalkia</taxon>
    </lineage>
</organism>
<proteinExistence type="predicted"/>
<name>A0A0L0W6P4_GOTPU</name>
<accession>A0A0L0W6P4</accession>
<dbReference type="OrthoDB" id="1665841at2"/>
<evidence type="ECO:0000313" key="1">
    <source>
        <dbReference type="EMBL" id="KNF07152.1"/>
    </source>
</evidence>
<dbReference type="InterPro" id="IPR041242">
    <property type="entry name" value="HNHc_6"/>
</dbReference>
<protein>
    <recommendedName>
        <fullName evidence="3">Phage protein</fullName>
    </recommendedName>
</protein>
<dbReference type="EMBL" id="LGSS01000022">
    <property type="protein sequence ID" value="KNF07152.1"/>
    <property type="molecule type" value="Genomic_DNA"/>
</dbReference>
<keyword evidence="2" id="KW-1185">Reference proteome</keyword>
<comment type="caution">
    <text evidence="1">The sequence shown here is derived from an EMBL/GenBank/DDBJ whole genome shotgun (WGS) entry which is preliminary data.</text>
</comment>
<reference evidence="2" key="1">
    <citation type="submission" date="2015-07" db="EMBL/GenBank/DDBJ databases">
        <title>Draft genome sequence of the purine-degrading Gottschalkia purinilyticum DSM 1384 (formerly Clostridium purinilyticum).</title>
        <authorList>
            <person name="Poehlein A."/>
            <person name="Schiel-Bengelsdorf B."/>
            <person name="Bengelsdorf F.R."/>
            <person name="Daniel R."/>
            <person name="Duerre P."/>
        </authorList>
    </citation>
    <scope>NUCLEOTIDE SEQUENCE [LARGE SCALE GENOMIC DNA]</scope>
    <source>
        <strain evidence="2">DSM 1384</strain>
    </source>
</reference>
<dbReference type="Proteomes" id="UP000037267">
    <property type="component" value="Unassembled WGS sequence"/>
</dbReference>
<dbReference type="AlphaFoldDB" id="A0A0L0W6P4"/>
<dbReference type="Pfam" id="PF16784">
    <property type="entry name" value="HNHc_6"/>
    <property type="match status" value="1"/>
</dbReference>